<feature type="region of interest" description="Disordered" evidence="19">
    <location>
        <begin position="186"/>
        <end position="210"/>
    </location>
</feature>
<comment type="catalytic activity">
    <reaction evidence="16">
        <text>(S)-2-amino-6-oxohexanoate + AMP + diphosphate + NADP(+) = L-2-aminoadipate + ATP + NADPH + H(+)</text>
        <dbReference type="Rhea" id="RHEA:46936"/>
        <dbReference type="ChEBI" id="CHEBI:15378"/>
        <dbReference type="ChEBI" id="CHEBI:30616"/>
        <dbReference type="ChEBI" id="CHEBI:33019"/>
        <dbReference type="ChEBI" id="CHEBI:57783"/>
        <dbReference type="ChEBI" id="CHEBI:58321"/>
        <dbReference type="ChEBI" id="CHEBI:58349"/>
        <dbReference type="ChEBI" id="CHEBI:58672"/>
        <dbReference type="ChEBI" id="CHEBI:456215"/>
        <dbReference type="EC" id="1.2.1.95"/>
    </reaction>
</comment>
<comment type="pathway">
    <text evidence="3">Amino-acid biosynthesis; L-lysine biosynthesis via AAA pathway; L-lysine from L-alpha-aminoadipate (fungal route): step 1/3.</text>
</comment>
<evidence type="ECO:0000313" key="21">
    <source>
        <dbReference type="EMBL" id="KAJ9144500.1"/>
    </source>
</evidence>
<evidence type="ECO:0000256" key="13">
    <source>
        <dbReference type="ARBA" id="ARBA00023154"/>
    </source>
</evidence>
<protein>
    <recommendedName>
        <fullName evidence="15">Alpha-aminoadipate reductase</fullName>
        <ecNumber evidence="6">1.2.1.31</ecNumber>
        <ecNumber evidence="5">1.2.1.95</ecNumber>
    </recommendedName>
    <alternativeName>
        <fullName evidence="14">L-aminoadipate-semialdehyde dehydrogenase</fullName>
    </alternativeName>
</protein>
<evidence type="ECO:0000259" key="20">
    <source>
        <dbReference type="PROSITE" id="PS50075"/>
    </source>
</evidence>
<dbReference type="InterPro" id="IPR014397">
    <property type="entry name" value="Lys2"/>
</dbReference>
<feature type="domain" description="Carrier" evidence="20">
    <location>
        <begin position="637"/>
        <end position="716"/>
    </location>
</feature>
<dbReference type="InterPro" id="IPR013120">
    <property type="entry name" value="FAR_NAD-bd"/>
</dbReference>
<keyword evidence="7" id="KW-0596">Phosphopantetheine</keyword>
<dbReference type="EC" id="1.2.1.95" evidence="5"/>
<keyword evidence="22" id="KW-1185">Reference proteome</keyword>
<evidence type="ECO:0000256" key="1">
    <source>
        <dbReference type="ARBA" id="ARBA00001957"/>
    </source>
</evidence>
<evidence type="ECO:0000256" key="6">
    <source>
        <dbReference type="ARBA" id="ARBA00013073"/>
    </source>
</evidence>
<dbReference type="PANTHER" id="PTHR44845">
    <property type="entry name" value="CARRIER DOMAIN-CONTAINING PROTEIN"/>
    <property type="match status" value="1"/>
</dbReference>
<dbReference type="InterPro" id="IPR010080">
    <property type="entry name" value="Thioester_reductase-like_dom"/>
</dbReference>
<feature type="compositionally biased region" description="Polar residues" evidence="19">
    <location>
        <begin position="198"/>
        <end position="208"/>
    </location>
</feature>
<evidence type="ECO:0000256" key="17">
    <source>
        <dbReference type="ARBA" id="ARBA00048414"/>
    </source>
</evidence>
<organism evidence="21 22">
    <name type="scientific">Pleurostoma richardsiae</name>
    <dbReference type="NCBI Taxonomy" id="41990"/>
    <lineage>
        <taxon>Eukaryota</taxon>
        <taxon>Fungi</taxon>
        <taxon>Dikarya</taxon>
        <taxon>Ascomycota</taxon>
        <taxon>Pezizomycotina</taxon>
        <taxon>Sordariomycetes</taxon>
        <taxon>Sordariomycetidae</taxon>
        <taxon>Calosphaeriales</taxon>
        <taxon>Pleurostomataceae</taxon>
        <taxon>Pleurostoma</taxon>
    </lineage>
</organism>
<dbReference type="InterPro" id="IPR010071">
    <property type="entry name" value="AA_adenyl_dom"/>
</dbReference>
<evidence type="ECO:0000256" key="19">
    <source>
        <dbReference type="SAM" id="MobiDB-lite"/>
    </source>
</evidence>
<dbReference type="PIRSF" id="PIRSF001617">
    <property type="entry name" value="Alpha-AR"/>
    <property type="match status" value="1"/>
</dbReference>
<evidence type="ECO:0000256" key="8">
    <source>
        <dbReference type="ARBA" id="ARBA00022553"/>
    </source>
</evidence>
<dbReference type="InterPro" id="IPR009081">
    <property type="entry name" value="PP-bd_ACP"/>
</dbReference>
<dbReference type="InterPro" id="IPR042099">
    <property type="entry name" value="ANL_N_sf"/>
</dbReference>
<evidence type="ECO:0000256" key="16">
    <source>
        <dbReference type="ARBA" id="ARBA00048260"/>
    </source>
</evidence>
<keyword evidence="12" id="KW-0560">Oxidoreductase</keyword>
<dbReference type="NCBIfam" id="TIGR01746">
    <property type="entry name" value="Thioester-redct"/>
    <property type="match status" value="1"/>
</dbReference>
<dbReference type="GO" id="GO:0016874">
    <property type="term" value="F:ligase activity"/>
    <property type="evidence" value="ECO:0007669"/>
    <property type="project" value="UniProtKB-KW"/>
</dbReference>
<dbReference type="PROSITE" id="PS50075">
    <property type="entry name" value="CARRIER"/>
    <property type="match status" value="1"/>
</dbReference>
<evidence type="ECO:0000256" key="9">
    <source>
        <dbReference type="ARBA" id="ARBA00022598"/>
    </source>
</evidence>
<evidence type="ECO:0000256" key="10">
    <source>
        <dbReference type="ARBA" id="ARBA00022605"/>
    </source>
</evidence>
<dbReference type="SUPFAM" id="SSF56801">
    <property type="entry name" value="Acetyl-CoA synthetase-like"/>
    <property type="match status" value="1"/>
</dbReference>
<keyword evidence="10" id="KW-0028">Amino-acid biosynthesis</keyword>
<sequence>MASVIPDPTTDLHWNEYRGAIHDIFAANAKRFPDRECVIETRSQRTPQRTFTYQQINESSNQLAHHFLDHGCQVGDVVMIYAYRGVDLVVAYMGALKAGATVSVLDPQYPPERQKILLDVSQPRFLVCIQKANETSGKPSDLVMDFIAKELKIKATVPALELASDGSLKGGVVDGKDCLEPQVSRRNEEPDVLVGPDSNPTLSFTSGSEGRPKGVLGRHFSLTYYFPWMAERFGLSEKDRFTMLSGIAHDPIQRDIFTPIFLGAKLVIPPVDVITYELLAEWMRDHSVTVTHLTPAMGQILVGGATTQFPSLRNAFFVGDLLTKKDCRKLRDLAPNTTVINLYGSTESQRAVSYFPVPSKAQDPTFLDQLPDVIPVGQGMQDVQLLVVDRDDKTRLCGPGEQGELFIRAGGLAEGYLGDDEKTAELNRSKFLTNWFVEPARWNQQYEQLLVSGVKQPWMKLYKGPRDRVYRTGDLGRVRDDGSVECTGRVDSQVKIRGFRIELGEIDVNLSQHPFVRENVTIVRRDKNEEPTLVTYFVPETKRWLQHLKQGGEKDVDESSVDESMRGMLRRFKSLSNDCKKFLATRVPKYAVPTVFIPLARMPLNPNGKIDKPALPFPDAADLAALTKRRTSSMPAANMTETQTRLAKVWASILPNRSARMFVPESNFFDEGGHSILAQQMFFRIKKEWKDIDLPVSVIFQSQTLEALAAEIDRAEDPIGLRLDAMPLPGDKNAEDEAYAADARDLAQHLPTSFQSAPLQPEYSSTRPTVFLTGATGFLGSYVLHELLEGALKARVIALVRAKDEAAGLSRLETAAKAYDLWSPAWTSESRLEAVVGDISKPQFGLSQQVWERLSNEVDAVVHNGAQVNWMLPYSSLRAANVLSTMTCVGLCATGKAKRFAFVSSTSALDNEHYVQLSRESEAGVLESDDLEGSRKGLGTGYGQSKWASEYIVREAGRRGLVGAIVRPGYVTGDPTSGISVTDDFLVRLWKGSLQVGARPDIANTLNAVPVTQVSRIVVAAAFHLPAVTGQHLGVAQVTGHPRPTLNEWIGALEAFGYPVPLVPYREWCDKVKGYVSDETKTEEHALLPLFHFVVGDLPAGTVAPELDDANAAASLKAYDHTLKGDPLAANALSVQTLGMYLAYLVAVGFLPPPTQKGPNELPKLDGAKLQALAAGLGGRSAR</sequence>
<dbReference type="InterPro" id="IPR045851">
    <property type="entry name" value="AMP-bd_C_sf"/>
</dbReference>
<comment type="similarity">
    <text evidence="4">Belongs to the ATP-dependent AMP-binding enzyme family.</text>
</comment>
<dbReference type="PROSITE" id="PS00455">
    <property type="entry name" value="AMP_BINDING"/>
    <property type="match status" value="1"/>
</dbReference>
<dbReference type="SUPFAM" id="SSF47336">
    <property type="entry name" value="ACP-like"/>
    <property type="match status" value="1"/>
</dbReference>
<evidence type="ECO:0000256" key="3">
    <source>
        <dbReference type="ARBA" id="ARBA00004827"/>
    </source>
</evidence>
<dbReference type="Gene3D" id="3.40.50.720">
    <property type="entry name" value="NAD(P)-binding Rossmann-like Domain"/>
    <property type="match status" value="1"/>
</dbReference>
<evidence type="ECO:0000256" key="11">
    <source>
        <dbReference type="ARBA" id="ARBA00022857"/>
    </source>
</evidence>
<evidence type="ECO:0000256" key="18">
    <source>
        <dbReference type="ARBA" id="ARBA00049537"/>
    </source>
</evidence>
<dbReference type="EC" id="1.2.1.31" evidence="6"/>
<evidence type="ECO:0000256" key="4">
    <source>
        <dbReference type="ARBA" id="ARBA00006432"/>
    </source>
</evidence>
<dbReference type="Gene3D" id="1.10.1200.10">
    <property type="entry name" value="ACP-like"/>
    <property type="match status" value="1"/>
</dbReference>
<keyword evidence="9" id="KW-0436">Ligase</keyword>
<evidence type="ECO:0000256" key="5">
    <source>
        <dbReference type="ARBA" id="ARBA00012913"/>
    </source>
</evidence>
<gene>
    <name evidence="21" type="ORF">NKR23_g5905</name>
</gene>
<keyword evidence="13" id="KW-0457">Lysine biosynthesis</keyword>
<evidence type="ECO:0000256" key="2">
    <source>
        <dbReference type="ARBA" id="ARBA00003499"/>
    </source>
</evidence>
<keyword evidence="8" id="KW-0597">Phosphoprotein</keyword>
<dbReference type="Proteomes" id="UP001174694">
    <property type="component" value="Unassembled WGS sequence"/>
</dbReference>
<dbReference type="NCBIfam" id="TIGR03443">
    <property type="entry name" value="alpha_am_amid"/>
    <property type="match status" value="1"/>
</dbReference>
<dbReference type="EMBL" id="JANBVO010000016">
    <property type="protein sequence ID" value="KAJ9144500.1"/>
    <property type="molecule type" value="Genomic_DNA"/>
</dbReference>
<keyword evidence="11" id="KW-0521">NADP</keyword>
<comment type="cofactor">
    <cofactor evidence="1">
        <name>pantetheine 4'-phosphate</name>
        <dbReference type="ChEBI" id="CHEBI:47942"/>
    </cofactor>
</comment>
<dbReference type="InterPro" id="IPR036291">
    <property type="entry name" value="NAD(P)-bd_dom_sf"/>
</dbReference>
<dbReference type="InterPro" id="IPR000873">
    <property type="entry name" value="AMP-dep_synth/lig_dom"/>
</dbReference>
<reference evidence="21" key="1">
    <citation type="submission" date="2022-07" db="EMBL/GenBank/DDBJ databases">
        <title>Fungi with potential for degradation of polypropylene.</title>
        <authorList>
            <person name="Gostincar C."/>
        </authorList>
    </citation>
    <scope>NUCLEOTIDE SEQUENCE</scope>
    <source>
        <strain evidence="21">EXF-13308</strain>
    </source>
</reference>
<evidence type="ECO:0000256" key="7">
    <source>
        <dbReference type="ARBA" id="ARBA00022450"/>
    </source>
</evidence>
<dbReference type="AlphaFoldDB" id="A0AA38RXY2"/>
<dbReference type="GO" id="GO:0004043">
    <property type="term" value="F:L-aminoadipate-semialdehyde dehydrogenase [NAD(P)+] activity"/>
    <property type="evidence" value="ECO:0007669"/>
    <property type="project" value="UniProtKB-EC"/>
</dbReference>
<dbReference type="GO" id="GO:0009085">
    <property type="term" value="P:lysine biosynthetic process"/>
    <property type="evidence" value="ECO:0007669"/>
    <property type="project" value="UniProtKB-KW"/>
</dbReference>
<dbReference type="InterPro" id="IPR036736">
    <property type="entry name" value="ACP-like_sf"/>
</dbReference>
<evidence type="ECO:0000313" key="22">
    <source>
        <dbReference type="Proteomes" id="UP001174694"/>
    </source>
</evidence>
<dbReference type="NCBIfam" id="TIGR01733">
    <property type="entry name" value="AA-adenyl-dom"/>
    <property type="match status" value="1"/>
</dbReference>
<name>A0AA38RXY2_9PEZI</name>
<dbReference type="InterPro" id="IPR020845">
    <property type="entry name" value="AMP-binding_CS"/>
</dbReference>
<comment type="caution">
    <text evidence="21">The sequence shown here is derived from an EMBL/GenBank/DDBJ whole genome shotgun (WGS) entry which is preliminary data.</text>
</comment>
<dbReference type="CDD" id="cd05235">
    <property type="entry name" value="SDR_e1"/>
    <property type="match status" value="1"/>
</dbReference>
<dbReference type="Gene3D" id="3.30.300.30">
    <property type="match status" value="1"/>
</dbReference>
<dbReference type="Pfam" id="PF00550">
    <property type="entry name" value="PP-binding"/>
    <property type="match status" value="1"/>
</dbReference>
<evidence type="ECO:0000256" key="14">
    <source>
        <dbReference type="ARBA" id="ARBA00031335"/>
    </source>
</evidence>
<comment type="function">
    <text evidence="2">Catalyzes the activation of alpha-aminoadipate by ATP-dependent adenylation and the reduction of activated alpha-aminoadipate by NADPH. The activated alpha-aminoadipate is bound to the phosphopantheinyl group of the enzyme itself before it is reduced to (S)-2-amino-6-oxohexanoate.</text>
</comment>
<evidence type="ECO:0000256" key="15">
    <source>
        <dbReference type="ARBA" id="ARBA00032195"/>
    </source>
</evidence>
<comment type="catalytic activity">
    <reaction evidence="17">
        <text>(S)-2-amino-6-oxohexanoate + NAD(+) + H2O = L-2-aminoadipate + NADH + 2 H(+)</text>
        <dbReference type="Rhea" id="RHEA:12308"/>
        <dbReference type="ChEBI" id="CHEBI:15377"/>
        <dbReference type="ChEBI" id="CHEBI:15378"/>
        <dbReference type="ChEBI" id="CHEBI:57540"/>
        <dbReference type="ChEBI" id="CHEBI:57945"/>
        <dbReference type="ChEBI" id="CHEBI:58321"/>
        <dbReference type="ChEBI" id="CHEBI:58672"/>
        <dbReference type="EC" id="1.2.1.31"/>
    </reaction>
</comment>
<dbReference type="Pfam" id="PF07993">
    <property type="entry name" value="NAD_binding_4"/>
    <property type="match status" value="1"/>
</dbReference>
<dbReference type="Pfam" id="PF00501">
    <property type="entry name" value="AMP-binding"/>
    <property type="match status" value="1"/>
</dbReference>
<dbReference type="PANTHER" id="PTHR44845:SF1">
    <property type="entry name" value="L-2-AMINOADIPATE REDUCTASE"/>
    <property type="match status" value="1"/>
</dbReference>
<dbReference type="SUPFAM" id="SSF51735">
    <property type="entry name" value="NAD(P)-binding Rossmann-fold domains"/>
    <property type="match status" value="1"/>
</dbReference>
<accession>A0AA38RXY2</accession>
<evidence type="ECO:0000256" key="12">
    <source>
        <dbReference type="ARBA" id="ARBA00023002"/>
    </source>
</evidence>
<proteinExistence type="inferred from homology"/>
<dbReference type="Gene3D" id="3.40.50.12780">
    <property type="entry name" value="N-terminal domain of ligase-like"/>
    <property type="match status" value="1"/>
</dbReference>
<comment type="catalytic activity">
    <reaction evidence="18">
        <text>(S)-2-amino-6-oxohexanoate + NADP(+) + H2O = L-2-aminoadipate + NADPH + 2 H(+)</text>
        <dbReference type="Rhea" id="RHEA:12304"/>
        <dbReference type="ChEBI" id="CHEBI:15377"/>
        <dbReference type="ChEBI" id="CHEBI:15378"/>
        <dbReference type="ChEBI" id="CHEBI:57783"/>
        <dbReference type="ChEBI" id="CHEBI:58321"/>
        <dbReference type="ChEBI" id="CHEBI:58349"/>
        <dbReference type="ChEBI" id="CHEBI:58672"/>
        <dbReference type="EC" id="1.2.1.31"/>
    </reaction>
</comment>